<feature type="compositionally biased region" description="Pro residues" evidence="1">
    <location>
        <begin position="161"/>
        <end position="182"/>
    </location>
</feature>
<feature type="region of interest" description="Disordered" evidence="1">
    <location>
        <begin position="515"/>
        <end position="544"/>
    </location>
</feature>
<gene>
    <name evidence="2" type="ORF">KC01_LOCUS3571</name>
</gene>
<feature type="compositionally biased region" description="Low complexity" evidence="1">
    <location>
        <begin position="1047"/>
        <end position="1069"/>
    </location>
</feature>
<feature type="region of interest" description="Disordered" evidence="1">
    <location>
        <begin position="306"/>
        <end position="340"/>
    </location>
</feature>
<name>A0AAV2J1Y9_KNICA</name>
<feature type="region of interest" description="Disordered" evidence="1">
    <location>
        <begin position="429"/>
        <end position="452"/>
    </location>
</feature>
<evidence type="ECO:0000313" key="3">
    <source>
        <dbReference type="Proteomes" id="UP001497482"/>
    </source>
</evidence>
<feature type="compositionally biased region" description="Basic residues" evidence="1">
    <location>
        <begin position="523"/>
        <end position="536"/>
    </location>
</feature>
<feature type="compositionally biased region" description="Pro residues" evidence="1">
    <location>
        <begin position="329"/>
        <end position="340"/>
    </location>
</feature>
<feature type="compositionally biased region" description="Pro residues" evidence="1">
    <location>
        <begin position="1646"/>
        <end position="1656"/>
    </location>
</feature>
<dbReference type="EMBL" id="OZ035832">
    <property type="protein sequence ID" value="CAL1571457.1"/>
    <property type="molecule type" value="Genomic_DNA"/>
</dbReference>
<reference evidence="2 3" key="1">
    <citation type="submission" date="2024-04" db="EMBL/GenBank/DDBJ databases">
        <authorList>
            <person name="Waldvogel A.-M."/>
            <person name="Schoenle A."/>
        </authorList>
    </citation>
    <scope>NUCLEOTIDE SEQUENCE [LARGE SCALE GENOMIC DNA]</scope>
</reference>
<sequence length="2343" mass="250244">MSTRCSLHSRTPPQLLPIHSPSQTPPASGLLDTLPPLLQHLASYLSPSSESLRFFIIQSPSHPSSFQSDPSSDLASHPPHMLSAPLSPPFLLPNSPPSSISLTSLHSSPIPFSPLLPLTSSVPSNFFFHLPSLLSLSKPSSPSPPASHSPVSPPLSTHPIRLPPYSLPPATSPDSPHPPPPPQSSLCFISPLHLHPLLTPRLSISTTTSHYLLPPLPHHALSHLSSSPSNPLSSSNSSSLIPPLPLHLLDHPISPPPIISVSLLFDASTPPHPPPLILPLFQSFSTFYSSLLPSPLSLLPSITSIPTSSAPQSSTRSTTSLQVRHHSPAPLPTSPPPLLLPSPLPPSLSTSSFSTLAPTSYRPSSSVSSPPLLSFSPHPSAFSHHLLPESILTSRRLYLLSSPPFFVILFLTISSSLSLPSPRLLTATSPHISITPPPQPNTTPPTPPYPSTVPPTHTSNITQNPTLFSPTYITHSQTPHLLTPPSLLSQLPHPRIRTTPHHPHTLRVPSQLKLSYPDSPNTHRPHHHTTPHHFHYPHPPTQRLNLTSPPKPSAHPHLLTGLAPSVYSPPTPMSSPPRHPYTHSELPFLIPHRPSLLLHVLSFVSTALTLPSPPLTHPCSSLTRRPSSPLLQTTPTAHLSDPLCSRTHILYSNPYLITSTPLFALSPSLVFPSSPSSSPLSPSLPRPPVISIDHLPTSPLPTSSSLPLLYLVAPPAHFSSSNISILPLLPSPLLQSPDLLPSTSNPPSTPPHSLPNLSTIPSHHSPSPTTHSLLASSPRQSPSTPSIASHPPPISPLSPLVLPGSTSSLSRASPSALANPIQPNLASSPPDSLLPSSLSLFPHACFPPSLSPLFRRRPTSPLSTPPLSHSFSPHALPPSSHSSLPIPLPNQTQLLHSRSPSLPPLSPTMLIPTPICLLQVSLLSPRTLSYFLLHTSTHSILRLSLLPFFFHHPLTLVSSSTSQGNRFYSAAAIPHLLLLVTSSGFHLLIPLDVRPSLAHSPSPAPPLPFLPTSSSSLIISPSPSSPGTPSSSFSPLPPSSPFHLTLLPTPSGLRPRSSDSSSSPTHPISLTVTATSSSPPHPLDPALSPSRPSSPTLLILLSLSLSSISRSSTLPALPPHSPFVLQTPLLLLSFFLPLSPLIFFSPSILSPAFTSPPISSSSLVSISFPSSLHTLPSSHVNPSSRSPSRAYLTSLIVPESSHHFGTIPPRGSPFSQHHLLSHLPLISLYHSPFPPPTPSSSSSFTPFSLLNSSERSRIPSLLSSHPLGLFLLLSLSPTVALSYLYHSLYRASSILPPNPQSLPSSPVFYCLIHPSSSSPPPPTHQPDSLPLTLASSRSSPHLGSSSYNSSFPPLCSPSPNITSPPWLKSLCRSPTSRSILPPHHTSRYIPIFHSYPTPIFPSSALRDSHLSHTRLPRGGCCLSLPLTTSHHRNPHSRTSLSPLPPSSPPVPPPSPVSPPSPSHLTQPLSYSFTTASSVHSILSPPPPLPLFYLTRSSTSLSSVPYHHHANPLCLLLRSSLTLVTPHSSDPPGRLARLPPSLLSPILIALSSINISSPASHLCLSSCRNGALHPSFNSFSFTHSSSLRQAHLCSPSPPSPRPNRRPHHSLPSLHLCLVPHPCYLFVLLPLSPLAPLLTPLPPGRLSPPFPRANPPSPSSISHPRARIHSSHDPHPLPTSPHPSPLSHSFLSGSLSSPVSLSPIVLSPLSPSLPTSLIPLSAARLLYSPSPSLSSVALLPSLSSPDPPLPLLPILPISPFSALHPPPFNPSLGSPDSSVLSSKIVSSSSPYPATTSFPAPLPSFASTPPIPSSSPTRIFIVLLPSRTRILISSLVFPPHLPPPTLLASPEPPFPPLLPSLNRSTSLKLISLISPPVTPLAVAPYTSLLPFLRPHYPSIIIVLRFLSATLSRRPSISSSKSSTTPLPHYFPPPPASALATSFSRRGLPHINPLLLRISRPLRSSSPHSDSISPNLNHPTTTPHSRLSSSPPSLSHRFYPPPLPSFSQTPPESRLHSIPPPFWTPPFLAISLSLHTNSQRSSPPSTASHHPTTSFYSSTPSNPIVLGPLTDILAVILSTPFFTISLPLRPQSSSAMLSLLPYLPRLFFPLSIHSINRRGISFLSRTPSNSLIDPSESSSLSPPVSVHSPTLPPPPTQSLRRLLSRRHTPPICQSPRLDPYPTPDPLFSIQLIILIFAPSSPVSITIIHSHHALTSSSWSSPEHIPFSGPSPIFSSLPLSISALNYFIQSPRFSSLNLPLSPFLITFSRSVLSAYIHLIIMSIHSRLPQISTPATLLLSSSSHSDPSSLRSLRTQSCSQVSTVSLFCSDALCFSTSALRLLSLPLDDV</sequence>
<feature type="compositionally biased region" description="Low complexity" evidence="1">
    <location>
        <begin position="306"/>
        <end position="315"/>
    </location>
</feature>
<evidence type="ECO:0000313" key="2">
    <source>
        <dbReference type="EMBL" id="CAL1571457.1"/>
    </source>
</evidence>
<feature type="compositionally biased region" description="Pro residues" evidence="1">
    <location>
        <begin position="435"/>
        <end position="452"/>
    </location>
</feature>
<feature type="compositionally biased region" description="Low complexity" evidence="1">
    <location>
        <begin position="797"/>
        <end position="824"/>
    </location>
</feature>
<feature type="compositionally biased region" description="Polar residues" evidence="1">
    <location>
        <begin position="1"/>
        <end position="12"/>
    </location>
</feature>
<keyword evidence="3" id="KW-1185">Reference proteome</keyword>
<feature type="region of interest" description="Disordered" evidence="1">
    <location>
        <begin position="1961"/>
        <end position="1990"/>
    </location>
</feature>
<feature type="region of interest" description="Disordered" evidence="1">
    <location>
        <begin position="1047"/>
        <end position="1090"/>
    </location>
</feature>
<feature type="region of interest" description="Disordered" evidence="1">
    <location>
        <begin position="1"/>
        <end position="29"/>
    </location>
</feature>
<feature type="region of interest" description="Disordered" evidence="1">
    <location>
        <begin position="1318"/>
        <end position="1337"/>
    </location>
</feature>
<feature type="region of interest" description="Disordered" evidence="1">
    <location>
        <begin position="737"/>
        <end position="824"/>
    </location>
</feature>
<feature type="compositionally biased region" description="Low complexity" evidence="1">
    <location>
        <begin position="754"/>
        <end position="774"/>
    </location>
</feature>
<feature type="compositionally biased region" description="Pro residues" evidence="1">
    <location>
        <begin position="1442"/>
        <end position="1461"/>
    </location>
</feature>
<feature type="region of interest" description="Disordered" evidence="1">
    <location>
        <begin position="1646"/>
        <end position="1687"/>
    </location>
</feature>
<dbReference type="Proteomes" id="UP001497482">
    <property type="component" value="Chromosome 10"/>
</dbReference>
<proteinExistence type="predicted"/>
<feature type="region of interest" description="Disordered" evidence="1">
    <location>
        <begin position="2032"/>
        <end position="2053"/>
    </location>
</feature>
<feature type="compositionally biased region" description="Low complexity" evidence="1">
    <location>
        <begin position="2037"/>
        <end position="2050"/>
    </location>
</feature>
<protein>
    <submittedName>
        <fullName evidence="2">Uncharacterized protein</fullName>
    </submittedName>
</protein>
<feature type="region of interest" description="Disordered" evidence="1">
    <location>
        <begin position="857"/>
        <end position="890"/>
    </location>
</feature>
<feature type="compositionally biased region" description="Pro residues" evidence="1">
    <location>
        <begin position="141"/>
        <end position="153"/>
    </location>
</feature>
<feature type="compositionally biased region" description="Low complexity" evidence="1">
    <location>
        <begin position="737"/>
        <end position="746"/>
    </location>
</feature>
<feature type="region of interest" description="Disordered" evidence="1">
    <location>
        <begin position="1426"/>
        <end position="1465"/>
    </location>
</feature>
<feature type="compositionally biased region" description="Low complexity" evidence="1">
    <location>
        <begin position="857"/>
        <end position="885"/>
    </location>
</feature>
<feature type="region of interest" description="Disordered" evidence="1">
    <location>
        <begin position="139"/>
        <end position="182"/>
    </location>
</feature>
<feature type="region of interest" description="Disordered" evidence="1">
    <location>
        <begin position="1018"/>
        <end position="1037"/>
    </location>
</feature>
<feature type="compositionally biased region" description="Low complexity" evidence="1">
    <location>
        <begin position="2129"/>
        <end position="2145"/>
    </location>
</feature>
<feature type="compositionally biased region" description="Low complexity" evidence="1">
    <location>
        <begin position="1018"/>
        <end position="1034"/>
    </location>
</feature>
<organism evidence="2 3">
    <name type="scientific">Knipowitschia caucasica</name>
    <name type="common">Caucasian dwarf goby</name>
    <name type="synonym">Pomatoschistus caucasicus</name>
    <dbReference type="NCBI Taxonomy" id="637954"/>
    <lineage>
        <taxon>Eukaryota</taxon>
        <taxon>Metazoa</taxon>
        <taxon>Chordata</taxon>
        <taxon>Craniata</taxon>
        <taxon>Vertebrata</taxon>
        <taxon>Euteleostomi</taxon>
        <taxon>Actinopterygii</taxon>
        <taxon>Neopterygii</taxon>
        <taxon>Teleostei</taxon>
        <taxon>Neoteleostei</taxon>
        <taxon>Acanthomorphata</taxon>
        <taxon>Gobiaria</taxon>
        <taxon>Gobiiformes</taxon>
        <taxon>Gobioidei</taxon>
        <taxon>Gobiidae</taxon>
        <taxon>Gobiinae</taxon>
        <taxon>Knipowitschia</taxon>
    </lineage>
</organism>
<accession>A0AAV2J1Y9</accession>
<feature type="region of interest" description="Disordered" evidence="1">
    <location>
        <begin position="2129"/>
        <end position="2154"/>
    </location>
</feature>
<evidence type="ECO:0000256" key="1">
    <source>
        <dbReference type="SAM" id="MobiDB-lite"/>
    </source>
</evidence>